<dbReference type="KEGG" id="nid:NPIRD3C_0399"/>
<dbReference type="EMBL" id="CP010868">
    <property type="protein sequence ID" value="AJM91615.1"/>
    <property type="molecule type" value="Genomic_DNA"/>
</dbReference>
<reference evidence="2" key="1">
    <citation type="submission" date="2015-02" db="EMBL/GenBank/DDBJ databases">
        <title>Characterization of two novel Thaumarchaeota isolated from the Northern Adriatic Sea.</title>
        <authorList>
            <person name="Bayer B."/>
            <person name="Vojvoda J."/>
            <person name="Offre P."/>
            <person name="Srivastava A."/>
            <person name="Elisabeth N."/>
            <person name="Garcia J.A.L."/>
            <person name="Schleper C."/>
            <person name="Herndl G.J."/>
        </authorList>
    </citation>
    <scope>NUCLEOTIDE SEQUENCE [LARGE SCALE GENOMIC DNA]</scope>
    <source>
        <strain evidence="2">D3C</strain>
    </source>
</reference>
<reference evidence="1 2" key="2">
    <citation type="journal article" date="2016" name="ISME J.">
        <title>Physiological and genomic characterization of two novel marine thaumarchaeal strains indicates niche differentiation.</title>
        <authorList>
            <person name="Bayer B."/>
            <person name="Vojvoda J."/>
            <person name="Offre P."/>
            <person name="Alves R.J."/>
            <person name="Elisabeth N.H."/>
            <person name="Garcia J.A."/>
            <person name="Volland J.M."/>
            <person name="Srivastava A."/>
            <person name="Schleper C."/>
            <person name="Herndl G.J."/>
        </authorList>
    </citation>
    <scope>NUCLEOTIDE SEQUENCE [LARGE SCALE GENOMIC DNA]</scope>
    <source>
        <strain evidence="1 2">D3C</strain>
    </source>
</reference>
<evidence type="ECO:0000313" key="2">
    <source>
        <dbReference type="Proteomes" id="UP000032027"/>
    </source>
</evidence>
<sequence length="40" mass="4904">MIHSDDDVQMHMVKEYVNNAKKFYDHLETCENCRKKWQTS</sequence>
<organism evidence="1 2">
    <name type="scientific">Nitrosopumilus piranensis</name>
    <dbReference type="NCBI Taxonomy" id="1582439"/>
    <lineage>
        <taxon>Archaea</taxon>
        <taxon>Nitrososphaerota</taxon>
        <taxon>Nitrososphaeria</taxon>
        <taxon>Nitrosopumilales</taxon>
        <taxon>Nitrosopumilaceae</taxon>
        <taxon>Nitrosopumilus</taxon>
    </lineage>
</organism>
<gene>
    <name evidence="1" type="ORF">NPIRD3C_0399</name>
</gene>
<dbReference type="Proteomes" id="UP000032027">
    <property type="component" value="Chromosome"/>
</dbReference>
<dbReference type="STRING" id="1582439.NPIRD3C_0399"/>
<protein>
    <submittedName>
        <fullName evidence="1">Uncharacterized protein</fullName>
    </submittedName>
</protein>
<keyword evidence="2" id="KW-1185">Reference proteome</keyword>
<reference evidence="1 2" key="3">
    <citation type="journal article" date="2019" name="Int. J. Syst. Evol. Microbiol.">
        <title>Nitrosopumilus adriaticus sp. nov. and Nitrosopumilus piranensis sp. nov., two ammonia-oxidizing archaea from the Adriatic Sea and members of the class Nitrososphaeria.</title>
        <authorList>
            <person name="Bayer B."/>
            <person name="Vojvoda J."/>
            <person name="Reinthaler T."/>
            <person name="Reyes C."/>
            <person name="Pinto M."/>
            <person name="Herndl G.J."/>
        </authorList>
    </citation>
    <scope>NUCLEOTIDE SEQUENCE [LARGE SCALE GENOMIC DNA]</scope>
    <source>
        <strain evidence="1 2">D3C</strain>
    </source>
</reference>
<name>A0A0C5BXF1_9ARCH</name>
<accession>A0A0C5BXF1</accession>
<dbReference type="AlphaFoldDB" id="A0A0C5BXF1"/>
<dbReference type="HOGENOM" id="CLU_3282680_0_0_2"/>
<dbReference type="PATRIC" id="fig|1582439.9.peg.403"/>
<evidence type="ECO:0000313" key="1">
    <source>
        <dbReference type="EMBL" id="AJM91615.1"/>
    </source>
</evidence>
<proteinExistence type="predicted"/>